<dbReference type="GO" id="GO:0016020">
    <property type="term" value="C:membrane"/>
    <property type="evidence" value="ECO:0007669"/>
    <property type="project" value="UniProtKB-SubCell"/>
</dbReference>
<comment type="subcellular location">
    <subcellularLocation>
        <location evidence="1">Membrane</location>
        <topology evidence="1">Multi-pass membrane protein</topology>
    </subcellularLocation>
</comment>
<evidence type="ECO:0000256" key="4">
    <source>
        <dbReference type="ARBA" id="ARBA00023136"/>
    </source>
</evidence>
<feature type="domain" description="Tr-type G" evidence="8">
    <location>
        <begin position="140"/>
        <end position="378"/>
    </location>
</feature>
<dbReference type="Proteomes" id="UP000277300">
    <property type="component" value="Unassembled WGS sequence"/>
</dbReference>
<comment type="caution">
    <text evidence="9">The sequence shown here is derived from an EMBL/GenBank/DDBJ whole genome shotgun (WGS) entry which is preliminary data.</text>
</comment>
<proteinExistence type="predicted"/>
<feature type="transmembrane region" description="Helical" evidence="7">
    <location>
        <begin position="1218"/>
        <end position="1247"/>
    </location>
</feature>
<feature type="transmembrane region" description="Helical" evidence="7">
    <location>
        <begin position="1412"/>
        <end position="1433"/>
    </location>
</feature>
<feature type="compositionally biased region" description="Basic and acidic residues" evidence="6">
    <location>
        <begin position="925"/>
        <end position="937"/>
    </location>
</feature>
<keyword evidence="3 7" id="KW-1133">Transmembrane helix</keyword>
<dbReference type="Pfam" id="PF00009">
    <property type="entry name" value="GTP_EFTU"/>
    <property type="match status" value="1"/>
</dbReference>
<dbReference type="InterPro" id="IPR003689">
    <property type="entry name" value="ZIP"/>
</dbReference>
<dbReference type="GO" id="GO:0046873">
    <property type="term" value="F:metal ion transmembrane transporter activity"/>
    <property type="evidence" value="ECO:0007669"/>
    <property type="project" value="InterPro"/>
</dbReference>
<evidence type="ECO:0000313" key="9">
    <source>
        <dbReference type="EMBL" id="RLN69625.1"/>
    </source>
</evidence>
<dbReference type="GO" id="GO:0005525">
    <property type="term" value="F:GTP binding"/>
    <property type="evidence" value="ECO:0007669"/>
    <property type="project" value="InterPro"/>
</dbReference>
<keyword evidence="2 7" id="KW-0812">Transmembrane</keyword>
<dbReference type="Gene3D" id="2.40.30.10">
    <property type="entry name" value="Translation factors"/>
    <property type="match status" value="1"/>
</dbReference>
<evidence type="ECO:0000256" key="5">
    <source>
        <dbReference type="SAM" id="Coils"/>
    </source>
</evidence>
<feature type="transmembrane region" description="Helical" evidence="7">
    <location>
        <begin position="1475"/>
        <end position="1498"/>
    </location>
</feature>
<name>A0A3F2S3Z9_9STRA</name>
<feature type="transmembrane region" description="Helical" evidence="7">
    <location>
        <begin position="1347"/>
        <end position="1364"/>
    </location>
</feature>
<dbReference type="InterPro" id="IPR000795">
    <property type="entry name" value="T_Tr_GTP-bd_dom"/>
</dbReference>
<keyword evidence="4 7" id="KW-0472">Membrane</keyword>
<dbReference type="EMBL" id="MBDO02000003">
    <property type="protein sequence ID" value="RLN69625.1"/>
    <property type="molecule type" value="Genomic_DNA"/>
</dbReference>
<evidence type="ECO:0000256" key="1">
    <source>
        <dbReference type="ARBA" id="ARBA00004141"/>
    </source>
</evidence>
<dbReference type="SUPFAM" id="SSF52540">
    <property type="entry name" value="P-loop containing nucleoside triphosphate hydrolases"/>
    <property type="match status" value="1"/>
</dbReference>
<evidence type="ECO:0000256" key="6">
    <source>
        <dbReference type="SAM" id="MobiDB-lite"/>
    </source>
</evidence>
<feature type="region of interest" description="Disordered" evidence="6">
    <location>
        <begin position="923"/>
        <end position="949"/>
    </location>
</feature>
<evidence type="ECO:0000256" key="3">
    <source>
        <dbReference type="ARBA" id="ARBA00022989"/>
    </source>
</evidence>
<dbReference type="OrthoDB" id="125616at2759"/>
<dbReference type="Gene3D" id="3.40.50.300">
    <property type="entry name" value="P-loop containing nucleotide triphosphate hydrolases"/>
    <property type="match status" value="1"/>
</dbReference>
<feature type="compositionally biased region" description="Low complexity" evidence="6">
    <location>
        <begin position="697"/>
        <end position="735"/>
    </location>
</feature>
<feature type="transmembrane region" description="Helical" evidence="7">
    <location>
        <begin position="1376"/>
        <end position="1405"/>
    </location>
</feature>
<feature type="region of interest" description="Disordered" evidence="6">
    <location>
        <begin position="686"/>
        <end position="735"/>
    </location>
</feature>
<dbReference type="Pfam" id="PF02535">
    <property type="entry name" value="Zip"/>
    <property type="match status" value="1"/>
</dbReference>
<feature type="transmembrane region" description="Helical" evidence="7">
    <location>
        <begin position="1184"/>
        <end position="1206"/>
    </location>
</feature>
<gene>
    <name evidence="9" type="ORF">BBP00_00000281</name>
</gene>
<organism evidence="9 10">
    <name type="scientific">Phytophthora kernoviae</name>
    <dbReference type="NCBI Taxonomy" id="325452"/>
    <lineage>
        <taxon>Eukaryota</taxon>
        <taxon>Sar</taxon>
        <taxon>Stramenopiles</taxon>
        <taxon>Oomycota</taxon>
        <taxon>Peronosporomycetes</taxon>
        <taxon>Peronosporales</taxon>
        <taxon>Peronosporaceae</taxon>
        <taxon>Phytophthora</taxon>
    </lineage>
</organism>
<accession>A0A3F2S3Z9</accession>
<feature type="compositionally biased region" description="Low complexity" evidence="6">
    <location>
        <begin position="1107"/>
        <end position="1124"/>
    </location>
</feature>
<feature type="region of interest" description="Disordered" evidence="6">
    <location>
        <begin position="1106"/>
        <end position="1174"/>
    </location>
</feature>
<feature type="transmembrane region" description="Helical" evidence="7">
    <location>
        <begin position="1267"/>
        <end position="1289"/>
    </location>
</feature>
<evidence type="ECO:0000313" key="10">
    <source>
        <dbReference type="Proteomes" id="UP000277300"/>
    </source>
</evidence>
<dbReference type="PANTHER" id="PTHR38019">
    <property type="entry name" value="KDA ANTIGEN P200, PUTATIVE-RELATED"/>
    <property type="match status" value="1"/>
</dbReference>
<dbReference type="InterPro" id="IPR009000">
    <property type="entry name" value="Transl_B-barrel_sf"/>
</dbReference>
<dbReference type="InterPro" id="IPR027417">
    <property type="entry name" value="P-loop_NTPase"/>
</dbReference>
<sequence length="1500" mass="167760">MALREEVGLAALRRLVRAEFAKPTMVTKAEQLPEEVEEGNIEYKQQLLGPSADRLRQLTTQMHWRLNEGGGVAFYELGVSDNGVLLGLEEDAMLRSLGTLARMCRVVHAEMTLSTFRVGRDANHKAVRIQLTRILEHNPTKRLQVSVIGDFESGKSTLVGVLTRGCLDDGAGLARMQVCRHRHELENGRTSSVSEHTIAVASDGHFRCTDELDTCDFGDSDEDQQQQPQLKKQESFITLSDLAGHKKYLKSTASGLAGQFPDYAMLVVDATVGVQDMTREHIKIASALEVAIFVVLTKTDQATAKRIQQSLVEIADLLQIFCPCQRVILAPKSSAGSKEDVVNMTAASVVPVFQVSSVDGSGLDVLQGYLVALEPKRVWAVNAKRPAEFQINQAYDIEDEGTVVTGLVQAGTLCVGERLLLGPNSHGQFCDVAVESIEVQHKAAQSLSAGETGAVLVRFLSALQPTNTTHRIRKGTMLVHPSVRPMATRQFDAELHFLPDARVFRENFQAVIHTGQVRQMAKIVRIGDPSVSVTGIRTTSPSTLPTLCRFEFMYWPEYIRPDLPLVLRDGKSTKQQEEEPKKKIKVHKRRGARAQTIEEIFATLSSVRSSGLNPPSERIVLTPRSAEACLRCGINPETLKIRDLDSFYDPDVTPAAQRMRHEAYSLRRHEEMQSLRDEKRKLLEAEDRAAGSGGGPRVVVVSGSKRATSSSKRAAPNSSPPILLSSSPGKKSSSALLDIERQRLEKVKQRQERELGQMLEFEMKMNQLQQAAAEKMEREKRQHEAMERSRVRYAQELAADKRAKEIKKKTQQDAEEERRKELAAQLAARDRALAEEKSRQEKLRRIEAREREEERKIKAEEHRAQTDALLHAQQLEVQERLRELDLAERAREEMVEQQRAERALVMDARRREVTQRIRRNLRASKKLEASRKKDIQRKQAASEALRRAHEEEECRSRELQAQQQVALEKKRQLVLEEARREEGRKKEELLERQRENDLNVQQVQRNQQDQRALRSEYRKLQAQLKLDKVERMKRIQEYQRLEMLRKMQDTEVRTQHMLDEKDALVHRRKQLAIKTKIQRDLIMRTMENVKITKKWHQASKKIEKVLNGGASNRSAGSRSPSRSPIKSVGKERPKSSLGAVGRQTSLPTLARPITPGTGKHDQQQSKVFRPPSPPPTLTKEIMDVAAAFQINLGASLGTLLGGFIVFSQYLLRVVNPRAISVLLSFSGGIILFQSLVVLFGNAFFEFVYAFSDDGKRDKMDNKVTGEAWLMTTGCFGVGIVVNYCLDLLVKKLTPSQRQSVFAQMHAGDTFQASLAAVEAGTPELKSPVDLMQSCHFLRMDEGTKEKLQLMGILNVIAISIHNIPDGVATMVASSEHTFIGLTLAIGVGLHNVAEGIVVATPVYFATGSRWKGIVWCAVASISQHLGGFLAFGILGRDADNFSHGVLYSVTAGMLTCINIKDVLPTAHVFANGRVHLVSAGALFGMVFMSASLILFKYIGV</sequence>
<reference evidence="9 10" key="1">
    <citation type="submission" date="2018-07" db="EMBL/GenBank/DDBJ databases">
        <title>Genome sequencing of oomycete isolates from Chile give support for New Zealand origin for Phytophthora kernoviae and make available the first Nothophytophthora sp. genome.</title>
        <authorList>
            <person name="Studholme D.J."/>
            <person name="Sanfuentes E."/>
            <person name="Panda P."/>
            <person name="Hill R."/>
            <person name="Sambles C."/>
            <person name="Grant M."/>
            <person name="Williams N.M."/>
            <person name="Mcdougal R.L."/>
        </authorList>
    </citation>
    <scope>NUCLEOTIDE SEQUENCE [LARGE SCALE GENOMIC DNA]</scope>
    <source>
        <strain evidence="9">Chile6</strain>
    </source>
</reference>
<evidence type="ECO:0000256" key="7">
    <source>
        <dbReference type="SAM" id="Phobius"/>
    </source>
</evidence>
<evidence type="ECO:0000259" key="8">
    <source>
        <dbReference type="PROSITE" id="PS51722"/>
    </source>
</evidence>
<dbReference type="CDD" id="cd22265">
    <property type="entry name" value="UDM1_RNF168"/>
    <property type="match status" value="1"/>
</dbReference>
<dbReference type="SUPFAM" id="SSF50447">
    <property type="entry name" value="Translation proteins"/>
    <property type="match status" value="1"/>
</dbReference>
<protein>
    <recommendedName>
        <fullName evidence="8">Tr-type G domain-containing protein</fullName>
    </recommendedName>
</protein>
<keyword evidence="5" id="KW-0175">Coiled coil</keyword>
<dbReference type="PROSITE" id="PS51722">
    <property type="entry name" value="G_TR_2"/>
    <property type="match status" value="1"/>
</dbReference>
<dbReference type="GO" id="GO:0003924">
    <property type="term" value="F:GTPase activity"/>
    <property type="evidence" value="ECO:0007669"/>
    <property type="project" value="InterPro"/>
</dbReference>
<feature type="region of interest" description="Disordered" evidence="6">
    <location>
        <begin position="802"/>
        <end position="823"/>
    </location>
</feature>
<evidence type="ECO:0000256" key="2">
    <source>
        <dbReference type="ARBA" id="ARBA00022692"/>
    </source>
</evidence>
<dbReference type="PANTHER" id="PTHR38019:SF1">
    <property type="entry name" value="N-ACETYLTRANSFERASE DOMAIN-CONTAINING PROTEIN"/>
    <property type="match status" value="1"/>
</dbReference>
<feature type="coiled-coil region" evidence="5">
    <location>
        <begin position="843"/>
        <end position="897"/>
    </location>
</feature>